<sequence length="237" mass="27182">MSKHLKALIIDDSRLARKELQHLLSAHPQIMVAGEAESGQQALEWLQQQSADVLFLDIQMPGMDGFELLQQLDRVPQVVFVTAFDQYAIRAFEHNALDYLQKPIEPSDLSRAVERINQQISEAPAKRLTAGDRVFLKDGDDCWFVDVAEIEHMEVDGNYTTVCFAGHRPMLPKTLNHLAERLDESLFFRANRNQLINLKHIKNIEPWVQGIRIELSSGAHIELSRRQTQKFKELMSL</sequence>
<dbReference type="Proteomes" id="UP001595533">
    <property type="component" value="Unassembled WGS sequence"/>
</dbReference>
<dbReference type="Pfam" id="PF04397">
    <property type="entry name" value="LytTR"/>
    <property type="match status" value="1"/>
</dbReference>
<name>A0ABV7JCK2_9GAMM</name>
<proteinExistence type="predicted"/>
<dbReference type="InterPro" id="IPR011006">
    <property type="entry name" value="CheY-like_superfamily"/>
</dbReference>
<dbReference type="SMART" id="SM00850">
    <property type="entry name" value="LytTR"/>
    <property type="match status" value="1"/>
</dbReference>
<keyword evidence="1" id="KW-0902">Two-component regulatory system</keyword>
<dbReference type="InterPro" id="IPR046947">
    <property type="entry name" value="LytR-like"/>
</dbReference>
<feature type="domain" description="HTH LytTR-type" evidence="4">
    <location>
        <begin position="145"/>
        <end position="237"/>
    </location>
</feature>
<evidence type="ECO:0000256" key="2">
    <source>
        <dbReference type="PROSITE-ProRule" id="PRU00169"/>
    </source>
</evidence>
<feature type="domain" description="Response regulatory" evidence="3">
    <location>
        <begin position="6"/>
        <end position="117"/>
    </location>
</feature>
<evidence type="ECO:0000313" key="5">
    <source>
        <dbReference type="EMBL" id="MFC3195845.1"/>
    </source>
</evidence>
<dbReference type="PROSITE" id="PS50110">
    <property type="entry name" value="RESPONSE_REGULATORY"/>
    <property type="match status" value="1"/>
</dbReference>
<dbReference type="PROSITE" id="PS50930">
    <property type="entry name" value="HTH_LYTTR"/>
    <property type="match status" value="1"/>
</dbReference>
<dbReference type="SUPFAM" id="SSF52172">
    <property type="entry name" value="CheY-like"/>
    <property type="match status" value="1"/>
</dbReference>
<evidence type="ECO:0000256" key="1">
    <source>
        <dbReference type="ARBA" id="ARBA00023012"/>
    </source>
</evidence>
<dbReference type="PANTHER" id="PTHR37299">
    <property type="entry name" value="TRANSCRIPTIONAL REGULATOR-RELATED"/>
    <property type="match status" value="1"/>
</dbReference>
<comment type="caution">
    <text evidence="5">The sequence shown here is derived from an EMBL/GenBank/DDBJ whole genome shotgun (WGS) entry which is preliminary data.</text>
</comment>
<accession>A0ABV7JCK2</accession>
<dbReference type="PANTHER" id="PTHR37299:SF1">
    <property type="entry name" value="STAGE 0 SPORULATION PROTEIN A HOMOLOG"/>
    <property type="match status" value="1"/>
</dbReference>
<dbReference type="InterPro" id="IPR001789">
    <property type="entry name" value="Sig_transdc_resp-reg_receiver"/>
</dbReference>
<evidence type="ECO:0000259" key="4">
    <source>
        <dbReference type="PROSITE" id="PS50930"/>
    </source>
</evidence>
<dbReference type="InterPro" id="IPR007492">
    <property type="entry name" value="LytTR_DNA-bd_dom"/>
</dbReference>
<reference evidence="6" key="1">
    <citation type="journal article" date="2019" name="Int. J. Syst. Evol. Microbiol.">
        <title>The Global Catalogue of Microorganisms (GCM) 10K type strain sequencing project: providing services to taxonomists for standard genome sequencing and annotation.</title>
        <authorList>
            <consortium name="The Broad Institute Genomics Platform"/>
            <consortium name="The Broad Institute Genome Sequencing Center for Infectious Disease"/>
            <person name="Wu L."/>
            <person name="Ma J."/>
        </authorList>
    </citation>
    <scope>NUCLEOTIDE SEQUENCE [LARGE SCALE GENOMIC DNA]</scope>
    <source>
        <strain evidence="6">KCTC 42953</strain>
    </source>
</reference>
<dbReference type="Gene3D" id="3.40.50.2300">
    <property type="match status" value="1"/>
</dbReference>
<evidence type="ECO:0000259" key="3">
    <source>
        <dbReference type="PROSITE" id="PS50110"/>
    </source>
</evidence>
<gene>
    <name evidence="5" type="ORF">ACFODZ_16440</name>
</gene>
<dbReference type="RefSeq" id="WP_077412937.1">
    <property type="nucleotide sequence ID" value="NZ_JBHRTS010000010.1"/>
</dbReference>
<dbReference type="EMBL" id="JBHRTS010000010">
    <property type="protein sequence ID" value="MFC3195845.1"/>
    <property type="molecule type" value="Genomic_DNA"/>
</dbReference>
<feature type="modified residue" description="4-aspartylphosphate" evidence="2">
    <location>
        <position position="57"/>
    </location>
</feature>
<dbReference type="Gene3D" id="2.40.50.1020">
    <property type="entry name" value="LytTr DNA-binding domain"/>
    <property type="match status" value="1"/>
</dbReference>
<evidence type="ECO:0000313" key="6">
    <source>
        <dbReference type="Proteomes" id="UP001595533"/>
    </source>
</evidence>
<keyword evidence="2" id="KW-0597">Phosphoprotein</keyword>
<keyword evidence="6" id="KW-1185">Reference proteome</keyword>
<dbReference type="Pfam" id="PF00072">
    <property type="entry name" value="Response_reg"/>
    <property type="match status" value="1"/>
</dbReference>
<organism evidence="5 6">
    <name type="scientific">Marinicella sediminis</name>
    <dbReference type="NCBI Taxonomy" id="1792834"/>
    <lineage>
        <taxon>Bacteria</taxon>
        <taxon>Pseudomonadati</taxon>
        <taxon>Pseudomonadota</taxon>
        <taxon>Gammaproteobacteria</taxon>
        <taxon>Lysobacterales</taxon>
        <taxon>Marinicellaceae</taxon>
        <taxon>Marinicella</taxon>
    </lineage>
</organism>
<dbReference type="SMART" id="SM00448">
    <property type="entry name" value="REC"/>
    <property type="match status" value="1"/>
</dbReference>
<protein>
    <submittedName>
        <fullName evidence="5">LytR/AlgR family response regulator transcription factor</fullName>
    </submittedName>
</protein>